<protein>
    <recommendedName>
        <fullName evidence="3">Alpha/beta hydrolase</fullName>
    </recommendedName>
</protein>
<dbReference type="EMBL" id="JABWMH010000002">
    <property type="protein sequence ID" value="NVD27660.1"/>
    <property type="molecule type" value="Genomic_DNA"/>
</dbReference>
<evidence type="ECO:0008006" key="3">
    <source>
        <dbReference type="Google" id="ProtNLM"/>
    </source>
</evidence>
<sequence>MTLAPAFVSYEFADRKEFCLSFAASSSRRVMLVPPLFDEMNRMRKMLVDVMRSLHALNISSLLPDLPGTNESLIALERVTLADWKAAVQACAEQHDISHIASFRGGTLAVADIAAASHWLFSPIKGATLIRTMLRTRIASDRESGLTTSLAELTARAETGPLELAGNVISPDLFAQLSAADITTMPDQRIVRLESDSKPSDVQIAGSALWLRAEPDDDLAMSAAFAQDIAGWIGQ</sequence>
<accession>A0ABX2N1R0</accession>
<comment type="caution">
    <text evidence="1">The sequence shown here is derived from an EMBL/GenBank/DDBJ whole genome shotgun (WGS) entry which is preliminary data.</text>
</comment>
<name>A0ABX2N1R0_9SPHN</name>
<dbReference type="RefSeq" id="WP_176279164.1">
    <property type="nucleotide sequence ID" value="NZ_JABWMH010000002.1"/>
</dbReference>
<reference evidence="1 2" key="1">
    <citation type="submission" date="2020-06" db="EMBL/GenBank/DDBJ databases">
        <authorList>
            <person name="Kim S.-J."/>
            <person name="Park S.-J."/>
        </authorList>
    </citation>
    <scope>NUCLEOTIDE SEQUENCE [LARGE SCALE GENOMIC DNA]</scope>
    <source>
        <strain evidence="1 2">SW-151</strain>
    </source>
</reference>
<evidence type="ECO:0000313" key="2">
    <source>
        <dbReference type="Proteomes" id="UP000652427"/>
    </source>
</evidence>
<keyword evidence="2" id="KW-1185">Reference proteome</keyword>
<proteinExistence type="predicted"/>
<organism evidence="1 2">
    <name type="scientific">Parasphingorhabdus flavimaris</name>
    <dbReference type="NCBI Taxonomy" id="266812"/>
    <lineage>
        <taxon>Bacteria</taxon>
        <taxon>Pseudomonadati</taxon>
        <taxon>Pseudomonadota</taxon>
        <taxon>Alphaproteobacteria</taxon>
        <taxon>Sphingomonadales</taxon>
        <taxon>Sphingomonadaceae</taxon>
        <taxon>Parasphingorhabdus</taxon>
    </lineage>
</organism>
<evidence type="ECO:0000313" key="1">
    <source>
        <dbReference type="EMBL" id="NVD27660.1"/>
    </source>
</evidence>
<dbReference type="Proteomes" id="UP000652427">
    <property type="component" value="Unassembled WGS sequence"/>
</dbReference>
<gene>
    <name evidence="1" type="ORF">HUO14_07065</name>
</gene>